<name>A0A1J4V8I9_9BACT</name>
<dbReference type="EMBL" id="MNVO01000042">
    <property type="protein sequence ID" value="OIO32339.1"/>
    <property type="molecule type" value="Genomic_DNA"/>
</dbReference>
<keyword evidence="1" id="KW-1133">Transmembrane helix</keyword>
<dbReference type="PANTHER" id="PTHR14969:SF13">
    <property type="entry name" value="AT30094P"/>
    <property type="match status" value="1"/>
</dbReference>
<accession>A0A1J4V8I9</accession>
<proteinExistence type="predicted"/>
<gene>
    <name evidence="3" type="ORF">AUJ44_02545</name>
</gene>
<dbReference type="InterPro" id="IPR000326">
    <property type="entry name" value="PAP2/HPO"/>
</dbReference>
<feature type="transmembrane region" description="Helical" evidence="1">
    <location>
        <begin position="157"/>
        <end position="178"/>
    </location>
</feature>
<dbReference type="PANTHER" id="PTHR14969">
    <property type="entry name" value="SPHINGOSINE-1-PHOSPHATE PHOSPHOHYDROLASE"/>
    <property type="match status" value="1"/>
</dbReference>
<dbReference type="SMART" id="SM00014">
    <property type="entry name" value="acidPPc"/>
    <property type="match status" value="1"/>
</dbReference>
<dbReference type="STRING" id="1805282.AUJ44_02545"/>
<keyword evidence="1" id="KW-0472">Membrane</keyword>
<evidence type="ECO:0000313" key="4">
    <source>
        <dbReference type="Proteomes" id="UP000183206"/>
    </source>
</evidence>
<sequence length="184" mass="20358">MYSVPSQINRALFFYLNGFAGASPGVDRLIVFCADTLGFVLFFGLVIFLFSREHKRQGYDKIITVLAASILAFGFAELIKYTFPFPRPFASANGSHQLVGFDYRWMDSFPSAHAAFFSALATAVYFYHKRIGIFFIVGAFVIGVGRVMAGVHWPIDIAAGFVLGGGIAPCVYFGYISLFGNRKR</sequence>
<evidence type="ECO:0000256" key="1">
    <source>
        <dbReference type="SAM" id="Phobius"/>
    </source>
</evidence>
<evidence type="ECO:0000313" key="3">
    <source>
        <dbReference type="EMBL" id="OIO32339.1"/>
    </source>
</evidence>
<feature type="transmembrane region" description="Helical" evidence="1">
    <location>
        <begin position="62"/>
        <end position="83"/>
    </location>
</feature>
<protein>
    <recommendedName>
        <fullName evidence="2">Phosphatidic acid phosphatase type 2/haloperoxidase domain-containing protein</fullName>
    </recommendedName>
</protein>
<feature type="transmembrane region" description="Helical" evidence="1">
    <location>
        <begin position="29"/>
        <end position="50"/>
    </location>
</feature>
<feature type="transmembrane region" description="Helical" evidence="1">
    <location>
        <begin position="133"/>
        <end position="151"/>
    </location>
</feature>
<organism evidence="3 4">
    <name type="scientific">Candidatus Nomurabacteria bacterium CG1_02_47_685</name>
    <dbReference type="NCBI Taxonomy" id="1805282"/>
    <lineage>
        <taxon>Bacteria</taxon>
        <taxon>Candidatus Nomuraibacteriota</taxon>
    </lineage>
</organism>
<comment type="caution">
    <text evidence="3">The sequence shown here is derived from an EMBL/GenBank/DDBJ whole genome shotgun (WGS) entry which is preliminary data.</text>
</comment>
<dbReference type="Gene3D" id="1.20.144.10">
    <property type="entry name" value="Phosphatidic acid phosphatase type 2/haloperoxidase"/>
    <property type="match status" value="1"/>
</dbReference>
<dbReference type="Pfam" id="PF01569">
    <property type="entry name" value="PAP2"/>
    <property type="match status" value="1"/>
</dbReference>
<keyword evidence="1" id="KW-0812">Transmembrane</keyword>
<dbReference type="Proteomes" id="UP000183206">
    <property type="component" value="Unassembled WGS sequence"/>
</dbReference>
<feature type="transmembrane region" description="Helical" evidence="1">
    <location>
        <begin position="103"/>
        <end position="126"/>
    </location>
</feature>
<dbReference type="InterPro" id="IPR036938">
    <property type="entry name" value="PAP2/HPO_sf"/>
</dbReference>
<feature type="domain" description="Phosphatidic acid phosphatase type 2/haloperoxidase" evidence="2">
    <location>
        <begin position="61"/>
        <end position="172"/>
    </location>
</feature>
<dbReference type="SUPFAM" id="SSF48317">
    <property type="entry name" value="Acid phosphatase/Vanadium-dependent haloperoxidase"/>
    <property type="match status" value="1"/>
</dbReference>
<reference evidence="3 4" key="1">
    <citation type="journal article" date="2016" name="Environ. Microbiol.">
        <title>Genomic resolution of a cold subsurface aquifer community provides metabolic insights for novel microbes adapted to high CO concentrations.</title>
        <authorList>
            <person name="Probst A.J."/>
            <person name="Castelle C.J."/>
            <person name="Singh A."/>
            <person name="Brown C.T."/>
            <person name="Anantharaman K."/>
            <person name="Sharon I."/>
            <person name="Hug L.A."/>
            <person name="Burstein D."/>
            <person name="Emerson J.B."/>
            <person name="Thomas B.C."/>
            <person name="Banfield J.F."/>
        </authorList>
    </citation>
    <scope>NUCLEOTIDE SEQUENCE [LARGE SCALE GENOMIC DNA]</scope>
    <source>
        <strain evidence="3">CG1_02_47_685</strain>
    </source>
</reference>
<dbReference type="AlphaFoldDB" id="A0A1J4V8I9"/>
<evidence type="ECO:0000259" key="2">
    <source>
        <dbReference type="SMART" id="SM00014"/>
    </source>
</evidence>